<accession>A0A9W9Y709</accession>
<gene>
    <name evidence="2" type="ORF">OS493_038009</name>
</gene>
<organism evidence="2 3">
    <name type="scientific">Desmophyllum pertusum</name>
    <dbReference type="NCBI Taxonomy" id="174260"/>
    <lineage>
        <taxon>Eukaryota</taxon>
        <taxon>Metazoa</taxon>
        <taxon>Cnidaria</taxon>
        <taxon>Anthozoa</taxon>
        <taxon>Hexacorallia</taxon>
        <taxon>Scleractinia</taxon>
        <taxon>Caryophylliina</taxon>
        <taxon>Caryophylliidae</taxon>
        <taxon>Desmophyllum</taxon>
    </lineage>
</organism>
<comment type="caution">
    <text evidence="2">The sequence shown here is derived from an EMBL/GenBank/DDBJ whole genome shotgun (WGS) entry which is preliminary data.</text>
</comment>
<sequence>MNEFMMQSNDLSDDDHSESSPPVEWSHEVEVEGTGTSETMQYVVDDPQLQDAFHVDDIVRKAADILSVGTSSTLSKEIPFKSGKQLVTSVQDKGKNGKQLARKSPDNSLTLPIPHRRKHLGYVPSAAKPKTSKTRNCTEEAKRKIALLEQQLTDLGGVAQGNISGVPQTPPRPGKVSQEMAFMCQ</sequence>
<dbReference type="Proteomes" id="UP001163046">
    <property type="component" value="Unassembled WGS sequence"/>
</dbReference>
<feature type="compositionally biased region" description="Polar residues" evidence="1">
    <location>
        <begin position="1"/>
        <end position="10"/>
    </location>
</feature>
<evidence type="ECO:0000313" key="3">
    <source>
        <dbReference type="Proteomes" id="UP001163046"/>
    </source>
</evidence>
<keyword evidence="3" id="KW-1185">Reference proteome</keyword>
<feature type="region of interest" description="Disordered" evidence="1">
    <location>
        <begin position="91"/>
        <end position="111"/>
    </location>
</feature>
<dbReference type="EMBL" id="MU827859">
    <property type="protein sequence ID" value="KAJ7318274.1"/>
    <property type="molecule type" value="Genomic_DNA"/>
</dbReference>
<evidence type="ECO:0000313" key="2">
    <source>
        <dbReference type="EMBL" id="KAJ7318274.1"/>
    </source>
</evidence>
<evidence type="ECO:0000256" key="1">
    <source>
        <dbReference type="SAM" id="MobiDB-lite"/>
    </source>
</evidence>
<protein>
    <submittedName>
        <fullName evidence="2">Uncharacterized protein</fullName>
    </submittedName>
</protein>
<dbReference type="AlphaFoldDB" id="A0A9W9Y709"/>
<proteinExistence type="predicted"/>
<feature type="region of interest" description="Disordered" evidence="1">
    <location>
        <begin position="1"/>
        <end position="34"/>
    </location>
</feature>
<reference evidence="2" key="1">
    <citation type="submission" date="2023-01" db="EMBL/GenBank/DDBJ databases">
        <title>Genome assembly of the deep-sea coral Lophelia pertusa.</title>
        <authorList>
            <person name="Herrera S."/>
            <person name="Cordes E."/>
        </authorList>
    </citation>
    <scope>NUCLEOTIDE SEQUENCE</scope>
    <source>
        <strain evidence="2">USNM1676648</strain>
        <tissue evidence="2">Polyp</tissue>
    </source>
</reference>
<name>A0A9W9Y709_9CNID</name>